<evidence type="ECO:0000256" key="2">
    <source>
        <dbReference type="SAM" id="SignalP"/>
    </source>
</evidence>
<gene>
    <name evidence="4" type="ORF">RM51_04535</name>
</gene>
<dbReference type="SUPFAM" id="SSF50969">
    <property type="entry name" value="YVTN repeat-like/Quinoprotein amine dehydrogenase"/>
    <property type="match status" value="1"/>
</dbReference>
<accession>A0A0B4DBC1</accession>
<keyword evidence="5" id="KW-1185">Reference proteome</keyword>
<reference evidence="4 5" key="1">
    <citation type="submission" date="2014-12" db="EMBL/GenBank/DDBJ databases">
        <title>Genome sequencing of Chryseobacterium taiwanense TPW19.</title>
        <authorList>
            <person name="Tan P.W."/>
            <person name="Chan K.-G."/>
        </authorList>
    </citation>
    <scope>NUCLEOTIDE SEQUENCE [LARGE SCALE GENOMIC DNA]</scope>
    <source>
        <strain evidence="4 5">TPW19</strain>
    </source>
</reference>
<dbReference type="Pfam" id="PF18962">
    <property type="entry name" value="Por_Secre_tail"/>
    <property type="match status" value="1"/>
</dbReference>
<dbReference type="Proteomes" id="UP000031167">
    <property type="component" value="Unassembled WGS sequence"/>
</dbReference>
<dbReference type="InterPro" id="IPR026444">
    <property type="entry name" value="Secre_tail"/>
</dbReference>
<dbReference type="AlphaFoldDB" id="A0A0B4DBC1"/>
<evidence type="ECO:0000313" key="5">
    <source>
        <dbReference type="Proteomes" id="UP000031167"/>
    </source>
</evidence>
<dbReference type="OrthoDB" id="789014at2"/>
<evidence type="ECO:0000259" key="3">
    <source>
        <dbReference type="Pfam" id="PF18962"/>
    </source>
</evidence>
<comment type="caution">
    <text evidence="4">The sequence shown here is derived from an EMBL/GenBank/DDBJ whole genome shotgun (WGS) entry which is preliminary data.</text>
</comment>
<feature type="domain" description="Secretion system C-terminal sorting" evidence="3">
    <location>
        <begin position="387"/>
        <end position="453"/>
    </location>
</feature>
<dbReference type="STRING" id="363331.RM51_04535"/>
<organism evidence="4 5">
    <name type="scientific">Chryseobacterium taiwanense</name>
    <dbReference type="NCBI Taxonomy" id="363331"/>
    <lineage>
        <taxon>Bacteria</taxon>
        <taxon>Pseudomonadati</taxon>
        <taxon>Bacteroidota</taxon>
        <taxon>Flavobacteriia</taxon>
        <taxon>Flavobacteriales</taxon>
        <taxon>Weeksellaceae</taxon>
        <taxon>Chryseobacterium group</taxon>
        <taxon>Chryseobacterium</taxon>
    </lineage>
</organism>
<dbReference type="EMBL" id="JWTA01000004">
    <property type="protein sequence ID" value="KIC63996.1"/>
    <property type="molecule type" value="Genomic_DNA"/>
</dbReference>
<protein>
    <recommendedName>
        <fullName evidence="3">Secretion system C-terminal sorting domain-containing protein</fullName>
    </recommendedName>
</protein>
<evidence type="ECO:0000256" key="1">
    <source>
        <dbReference type="ARBA" id="ARBA00022729"/>
    </source>
</evidence>
<evidence type="ECO:0000313" key="4">
    <source>
        <dbReference type="EMBL" id="KIC63996.1"/>
    </source>
</evidence>
<dbReference type="InterPro" id="IPR011044">
    <property type="entry name" value="Quino_amine_DH_bsu"/>
</dbReference>
<sequence length="455" mass="48535">MTKNSFLSLKKMFLIGGISLTFFSANAQTWESVGTPGIISAGSSSYNNLVIDNSGNYYVSYYDLSVSKASVQKFNGSSWSYLGGAAGITSGTATYSALSMDGIGNLYYSNQLGYPGTGMEVRKFSSGAWSQLTNATTASVNYQAIAVSSNNTLFSYSSDGSGTVRRYNNGTWEQVGNAGFSTGATFAEMVIGSDNNIYVCHVASGVKVYKISTTATSSDTWTLVGGNSVGTAYSSDNSFSDIALDSYNVPYVAYVSSTAEGRKLNVKKFDGTNWVQIGNANFSDSVVNYTSLTVSSDGTPYVAASIWDSSNANHSKNQVYKYNSATTSWIKIGGDIISDGAATFNDIAIDPVSNTLILTYSQSGIMVKKLSLTNLSVRDVQKENVGIYPNPTSGIIHLQGEQRIKSAQAYSITGQLIASPTTENTIDISNTPKGTYLIKIQLDNGKELTKKVIKK</sequence>
<feature type="chain" id="PRO_5002085336" description="Secretion system C-terminal sorting domain-containing protein" evidence="2">
    <location>
        <begin position="28"/>
        <end position="455"/>
    </location>
</feature>
<proteinExistence type="predicted"/>
<dbReference type="NCBIfam" id="TIGR04183">
    <property type="entry name" value="Por_Secre_tail"/>
    <property type="match status" value="1"/>
</dbReference>
<keyword evidence="1 2" id="KW-0732">Signal</keyword>
<feature type="signal peptide" evidence="2">
    <location>
        <begin position="1"/>
        <end position="27"/>
    </location>
</feature>
<name>A0A0B4DBC1_9FLAO</name>